<dbReference type="PANTHER" id="PTHR42695">
    <property type="entry name" value="GLUTAMINE AMIDOTRANSFERASE YLR126C-RELATED"/>
    <property type="match status" value="1"/>
</dbReference>
<evidence type="ECO:0000313" key="2">
    <source>
        <dbReference type="EMBL" id="KAK5050507.1"/>
    </source>
</evidence>
<dbReference type="GeneID" id="89971971"/>
<gene>
    <name evidence="2" type="ORF">LTR84_003788</name>
</gene>
<dbReference type="CDD" id="cd01741">
    <property type="entry name" value="GATase1_1"/>
    <property type="match status" value="1"/>
</dbReference>
<feature type="domain" description="Glutamine amidotransferase" evidence="1">
    <location>
        <begin position="55"/>
        <end position="191"/>
    </location>
</feature>
<dbReference type="AlphaFoldDB" id="A0AAV9N7A5"/>
<dbReference type="InterPro" id="IPR044992">
    <property type="entry name" value="ChyE-like"/>
</dbReference>
<dbReference type="RefSeq" id="XP_064705093.1">
    <property type="nucleotide sequence ID" value="XM_064847372.1"/>
</dbReference>
<dbReference type="Pfam" id="PF00117">
    <property type="entry name" value="GATase"/>
    <property type="match status" value="1"/>
</dbReference>
<dbReference type="SUPFAM" id="SSF52317">
    <property type="entry name" value="Class I glutamine amidotransferase-like"/>
    <property type="match status" value="1"/>
</dbReference>
<dbReference type="GO" id="GO:0005829">
    <property type="term" value="C:cytosol"/>
    <property type="evidence" value="ECO:0007669"/>
    <property type="project" value="TreeGrafter"/>
</dbReference>
<dbReference type="GO" id="GO:0005634">
    <property type="term" value="C:nucleus"/>
    <property type="evidence" value="ECO:0007669"/>
    <property type="project" value="TreeGrafter"/>
</dbReference>
<comment type="caution">
    <text evidence="2">The sequence shown here is derived from an EMBL/GenBank/DDBJ whole genome shotgun (WGS) entry which is preliminary data.</text>
</comment>
<protein>
    <recommendedName>
        <fullName evidence="1">Glutamine amidotransferase domain-containing protein</fullName>
    </recommendedName>
</protein>
<evidence type="ECO:0000313" key="3">
    <source>
        <dbReference type="Proteomes" id="UP001358417"/>
    </source>
</evidence>
<evidence type="ECO:0000259" key="1">
    <source>
        <dbReference type="Pfam" id="PF00117"/>
    </source>
</evidence>
<reference evidence="2 3" key="1">
    <citation type="submission" date="2023-08" db="EMBL/GenBank/DDBJ databases">
        <title>Black Yeasts Isolated from many extreme environments.</title>
        <authorList>
            <person name="Coleine C."/>
            <person name="Stajich J.E."/>
            <person name="Selbmann L."/>
        </authorList>
    </citation>
    <scope>NUCLEOTIDE SEQUENCE [LARGE SCALE GENOMIC DNA]</scope>
    <source>
        <strain evidence="2 3">CCFEE 5792</strain>
    </source>
</reference>
<proteinExistence type="predicted"/>
<dbReference type="Proteomes" id="UP001358417">
    <property type="component" value="Unassembled WGS sequence"/>
</dbReference>
<dbReference type="InterPro" id="IPR017926">
    <property type="entry name" value="GATASE"/>
</dbReference>
<dbReference type="PANTHER" id="PTHR42695:SF5">
    <property type="entry name" value="GLUTAMINE AMIDOTRANSFERASE YLR126C-RELATED"/>
    <property type="match status" value="1"/>
</dbReference>
<dbReference type="InterPro" id="IPR029062">
    <property type="entry name" value="Class_I_gatase-like"/>
</dbReference>
<accession>A0AAV9N7A5</accession>
<sequence>MGSTSELRLAILVNHPPHTTFWPEVKQAFVDAFAIVAPHARIDFYDPIIKREYPDPLKYDLIILSGGKGNSLSAEPWILRQINFVKDMVERYPRKKILGICFGHQVIAQALGGKARDIPSGPIAGLVKINLTEAGLKFFPGCATKGHYAASQFHVREVNEAPPGFTPLAENNEALLSHSNTVISFQAHPEIDGIFSRKILDDDDPTYIEHLTSAEVDDLKNHCADAQDGTDMLARVIAWVEEGPEL</sequence>
<dbReference type="PROSITE" id="PS51273">
    <property type="entry name" value="GATASE_TYPE_1"/>
    <property type="match status" value="1"/>
</dbReference>
<dbReference type="EMBL" id="JAVRRD010000017">
    <property type="protein sequence ID" value="KAK5050507.1"/>
    <property type="molecule type" value="Genomic_DNA"/>
</dbReference>
<name>A0AAV9N7A5_9EURO</name>
<dbReference type="Gene3D" id="3.40.50.880">
    <property type="match status" value="1"/>
</dbReference>
<keyword evidence="3" id="KW-1185">Reference proteome</keyword>
<organism evidence="2 3">
    <name type="scientific">Exophiala bonariae</name>
    <dbReference type="NCBI Taxonomy" id="1690606"/>
    <lineage>
        <taxon>Eukaryota</taxon>
        <taxon>Fungi</taxon>
        <taxon>Dikarya</taxon>
        <taxon>Ascomycota</taxon>
        <taxon>Pezizomycotina</taxon>
        <taxon>Eurotiomycetes</taxon>
        <taxon>Chaetothyriomycetidae</taxon>
        <taxon>Chaetothyriales</taxon>
        <taxon>Herpotrichiellaceae</taxon>
        <taxon>Exophiala</taxon>
    </lineage>
</organism>